<evidence type="ECO:0000313" key="1">
    <source>
        <dbReference type="EMBL" id="RPB25215.1"/>
    </source>
</evidence>
<reference evidence="1 2" key="1">
    <citation type="journal article" date="2018" name="Nat. Ecol. Evol.">
        <title>Pezizomycetes genomes reveal the molecular basis of ectomycorrhizal truffle lifestyle.</title>
        <authorList>
            <person name="Murat C."/>
            <person name="Payen T."/>
            <person name="Noel B."/>
            <person name="Kuo A."/>
            <person name="Morin E."/>
            <person name="Chen J."/>
            <person name="Kohler A."/>
            <person name="Krizsan K."/>
            <person name="Balestrini R."/>
            <person name="Da Silva C."/>
            <person name="Montanini B."/>
            <person name="Hainaut M."/>
            <person name="Levati E."/>
            <person name="Barry K.W."/>
            <person name="Belfiori B."/>
            <person name="Cichocki N."/>
            <person name="Clum A."/>
            <person name="Dockter R.B."/>
            <person name="Fauchery L."/>
            <person name="Guy J."/>
            <person name="Iotti M."/>
            <person name="Le Tacon F."/>
            <person name="Lindquist E.A."/>
            <person name="Lipzen A."/>
            <person name="Malagnac F."/>
            <person name="Mello A."/>
            <person name="Molinier V."/>
            <person name="Miyauchi S."/>
            <person name="Poulain J."/>
            <person name="Riccioni C."/>
            <person name="Rubini A."/>
            <person name="Sitrit Y."/>
            <person name="Splivallo R."/>
            <person name="Traeger S."/>
            <person name="Wang M."/>
            <person name="Zifcakova L."/>
            <person name="Wipf D."/>
            <person name="Zambonelli A."/>
            <person name="Paolocci F."/>
            <person name="Nowrousian M."/>
            <person name="Ottonello S."/>
            <person name="Baldrian P."/>
            <person name="Spatafora J.W."/>
            <person name="Henrissat B."/>
            <person name="Nagy L.G."/>
            <person name="Aury J.M."/>
            <person name="Wincker P."/>
            <person name="Grigoriev I.V."/>
            <person name="Bonfante P."/>
            <person name="Martin F.M."/>
        </authorList>
    </citation>
    <scope>NUCLEOTIDE SEQUENCE [LARGE SCALE GENOMIC DNA]</scope>
    <source>
        <strain evidence="1 2">ATCC MYA-4762</strain>
    </source>
</reference>
<sequence length="185" mass="20984">MHRSGKERDTPNLLLLGSQAHHFVLDTSNPWQQHLRRLHNAKQAVHSQYVRLCCNWMCHGICLEERCIYCFLINTHTKSTLITARQICGRISNLRPTQISPCVFVCPTLRLPSLSHGHIPNPNLKCHSHMMVTGFTDNSRAVDCDSFACLDRPTLYFGYMSSGTLGMQGTKSWRTFSHDLSVANS</sequence>
<dbReference type="InParanoid" id="A0A3N4M4J3"/>
<dbReference type="EMBL" id="ML121538">
    <property type="protein sequence ID" value="RPB25215.1"/>
    <property type="molecule type" value="Genomic_DNA"/>
</dbReference>
<accession>A0A3N4M4J3</accession>
<name>A0A3N4M4J3_9PEZI</name>
<evidence type="ECO:0000313" key="2">
    <source>
        <dbReference type="Proteomes" id="UP000267821"/>
    </source>
</evidence>
<protein>
    <submittedName>
        <fullName evidence="1">Uncharacterized protein</fullName>
    </submittedName>
</protein>
<dbReference type="AlphaFoldDB" id="A0A3N4M4J3"/>
<keyword evidence="2" id="KW-1185">Reference proteome</keyword>
<organism evidence="1 2">
    <name type="scientific">Terfezia boudieri ATCC MYA-4762</name>
    <dbReference type="NCBI Taxonomy" id="1051890"/>
    <lineage>
        <taxon>Eukaryota</taxon>
        <taxon>Fungi</taxon>
        <taxon>Dikarya</taxon>
        <taxon>Ascomycota</taxon>
        <taxon>Pezizomycotina</taxon>
        <taxon>Pezizomycetes</taxon>
        <taxon>Pezizales</taxon>
        <taxon>Pezizaceae</taxon>
        <taxon>Terfezia</taxon>
    </lineage>
</organism>
<dbReference type="Proteomes" id="UP000267821">
    <property type="component" value="Unassembled WGS sequence"/>
</dbReference>
<proteinExistence type="predicted"/>
<gene>
    <name evidence="1" type="ORF">L211DRAFT_103549</name>
</gene>